<feature type="binding site" evidence="3">
    <location>
        <position position="179"/>
    </location>
    <ligand>
        <name>ATP</name>
        <dbReference type="ChEBI" id="CHEBI:30616"/>
    </ligand>
</feature>
<dbReference type="eggNOG" id="COG1323">
    <property type="taxonomic scope" value="Bacteria"/>
</dbReference>
<comment type="function">
    <text evidence="3">Catalyzes the formation of N(4)-acetylcytidine (ac(4)C) at the wobble position of elongator tRNA(Met), using acetate and ATP as substrates. First activates an acetate ion to form acetyladenylate (Ac-AMP) and then transfers the acetyl group to tRNA to form ac(4)C34.</text>
</comment>
<dbReference type="GO" id="GO:0006400">
    <property type="term" value="P:tRNA modification"/>
    <property type="evidence" value="ECO:0007669"/>
    <property type="project" value="UniProtKB-UniRule"/>
</dbReference>
<gene>
    <name evidence="3" type="primary">tmcAL</name>
    <name evidence="4" type="ORF">FC91_GL001486</name>
</gene>
<keyword evidence="3" id="KW-0820">tRNA-binding</keyword>
<keyword evidence="1 3" id="KW-0436">Ligase</keyword>
<evidence type="ECO:0000313" key="5">
    <source>
        <dbReference type="Proteomes" id="UP000050949"/>
    </source>
</evidence>
<name>A0A0R1X888_9LACO</name>
<proteinExistence type="inferred from homology"/>
<comment type="caution">
    <text evidence="3">Lacks conserved residue(s) required for the propagation of feature annotation.</text>
</comment>
<dbReference type="Gene3D" id="3.40.50.620">
    <property type="entry name" value="HUPs"/>
    <property type="match status" value="1"/>
</dbReference>
<dbReference type="Proteomes" id="UP000050949">
    <property type="component" value="Unassembled WGS sequence"/>
</dbReference>
<keyword evidence="2 3" id="KW-0819">tRNA processing</keyword>
<dbReference type="PATRIC" id="fig|1122147.4.peg.1541"/>
<keyword evidence="3" id="KW-0694">RNA-binding</keyword>
<comment type="similarity">
    <text evidence="3">Belongs to the TmcAL family.</text>
</comment>
<dbReference type="GO" id="GO:0016740">
    <property type="term" value="F:transferase activity"/>
    <property type="evidence" value="ECO:0007669"/>
    <property type="project" value="UniProtKB-KW"/>
</dbReference>
<dbReference type="SUPFAM" id="SSF52374">
    <property type="entry name" value="Nucleotidylyl transferase"/>
    <property type="match status" value="1"/>
</dbReference>
<dbReference type="NCBIfam" id="NF010191">
    <property type="entry name" value="PRK13670.1"/>
    <property type="match status" value="1"/>
</dbReference>
<evidence type="ECO:0000256" key="2">
    <source>
        <dbReference type="ARBA" id="ARBA00022694"/>
    </source>
</evidence>
<keyword evidence="3" id="KW-0067">ATP-binding</keyword>
<sequence>MLNAVGVIAEYNPFHNGHRYQLAEARRLSGADVTVVAMSGNYVQRGEPALFDKWIRAQAAVANGADLVVELPLNTAVQPADRFAQGGVQALAALQCQALAFGTEQPDLDYADLGRQIADLPAHPAGFVDYSQTYATQLNTFYQETLHVTLDDPNVILALGYASANAQLAQPLALIPVPRVAVAHDAVQTRQQFASASWLRDHPAAMADFVPAAAWPLYQTAQCSRWADFWPYLHYRLLTMSPVELREIYQMTEGLEYRFIQQNRQAASLTDLLKRVKTKRFTYSRLSRVSLYTLLALHTDAMTQVAVPLRILGFTSAGQRYLKQIRKASGDTLLTRVNAQSGADTAPYGLTVQADRVYTLVNGTEQNFGRAPIRREKG</sequence>
<dbReference type="HAMAP" id="MF_01539">
    <property type="entry name" value="TmcAL"/>
    <property type="match status" value="1"/>
</dbReference>
<dbReference type="PANTHER" id="PTHR37825">
    <property type="entry name" value="TRNA(MET) CYTIDINE ACETATE LIGASE"/>
    <property type="match status" value="1"/>
</dbReference>
<evidence type="ECO:0000313" key="4">
    <source>
        <dbReference type="EMBL" id="KRM24089.1"/>
    </source>
</evidence>
<dbReference type="InterPro" id="IPR014729">
    <property type="entry name" value="Rossmann-like_a/b/a_fold"/>
</dbReference>
<feature type="binding site" evidence="3">
    <location>
        <begin position="8"/>
        <end position="21"/>
    </location>
    <ligand>
        <name>ATP</name>
        <dbReference type="ChEBI" id="CHEBI:30616"/>
    </ligand>
</feature>
<accession>A0A0R1X888</accession>
<feature type="binding site" evidence="3">
    <location>
        <position position="154"/>
    </location>
    <ligand>
        <name>ATP</name>
        <dbReference type="ChEBI" id="CHEBI:30616"/>
    </ligand>
</feature>
<dbReference type="AlphaFoldDB" id="A0A0R1X888"/>
<keyword evidence="3" id="KW-0963">Cytoplasm</keyword>
<dbReference type="RefSeq" id="WP_027828474.1">
    <property type="nucleotide sequence ID" value="NZ_AUEH01000020.1"/>
</dbReference>
<dbReference type="PANTHER" id="PTHR37825:SF1">
    <property type="entry name" value="TRNA(MET) CYTIDINE ACETATE LIGASE"/>
    <property type="match status" value="1"/>
</dbReference>
<comment type="subcellular location">
    <subcellularLocation>
        <location evidence="3">Cytoplasm</location>
    </subcellularLocation>
</comment>
<dbReference type="GO" id="GO:0005737">
    <property type="term" value="C:cytoplasm"/>
    <property type="evidence" value="ECO:0007669"/>
    <property type="project" value="UniProtKB-SubCell"/>
</dbReference>
<organism evidence="4 5">
    <name type="scientific">Schleiferilactobacillus harbinensis DSM 16991</name>
    <dbReference type="NCBI Taxonomy" id="1122147"/>
    <lineage>
        <taxon>Bacteria</taxon>
        <taxon>Bacillati</taxon>
        <taxon>Bacillota</taxon>
        <taxon>Bacilli</taxon>
        <taxon>Lactobacillales</taxon>
        <taxon>Lactobacillaceae</taxon>
        <taxon>Schleiferilactobacillus</taxon>
    </lineage>
</organism>
<comment type="catalytic activity">
    <reaction evidence="3">
        <text>cytidine(34) in elongator tRNA(Met) + acetate + ATP = N(4)-acetylcytidine(34) in elongator tRNA(Met) + AMP + diphosphate</text>
        <dbReference type="Rhea" id="RHEA:58144"/>
        <dbReference type="Rhea" id="RHEA-COMP:10693"/>
        <dbReference type="Rhea" id="RHEA-COMP:10694"/>
        <dbReference type="ChEBI" id="CHEBI:30089"/>
        <dbReference type="ChEBI" id="CHEBI:30616"/>
        <dbReference type="ChEBI" id="CHEBI:33019"/>
        <dbReference type="ChEBI" id="CHEBI:74900"/>
        <dbReference type="ChEBI" id="CHEBI:82748"/>
        <dbReference type="ChEBI" id="CHEBI:456215"/>
    </reaction>
</comment>
<dbReference type="GO" id="GO:0005524">
    <property type="term" value="F:ATP binding"/>
    <property type="evidence" value="ECO:0007669"/>
    <property type="project" value="UniProtKB-KW"/>
</dbReference>
<dbReference type="Pfam" id="PF05636">
    <property type="entry name" value="HIGH_NTase1"/>
    <property type="match status" value="1"/>
</dbReference>
<keyword evidence="4" id="KW-0808">Transferase</keyword>
<dbReference type="InterPro" id="IPR008513">
    <property type="entry name" value="tRNA(Met)_cyd_acetate_ligase"/>
</dbReference>
<reference evidence="4 5" key="1">
    <citation type="journal article" date="2015" name="Genome Announc.">
        <title>Expanding the biotechnology potential of lactobacilli through comparative genomics of 213 strains and associated genera.</title>
        <authorList>
            <person name="Sun Z."/>
            <person name="Harris H.M."/>
            <person name="McCann A."/>
            <person name="Guo C."/>
            <person name="Argimon S."/>
            <person name="Zhang W."/>
            <person name="Yang X."/>
            <person name="Jeffery I.B."/>
            <person name="Cooney J.C."/>
            <person name="Kagawa T.F."/>
            <person name="Liu W."/>
            <person name="Song Y."/>
            <person name="Salvetti E."/>
            <person name="Wrobel A."/>
            <person name="Rasinkangas P."/>
            <person name="Parkhill J."/>
            <person name="Rea M.C."/>
            <person name="O'Sullivan O."/>
            <person name="Ritari J."/>
            <person name="Douillard F.P."/>
            <person name="Paul Ross R."/>
            <person name="Yang R."/>
            <person name="Briner A.E."/>
            <person name="Felis G.E."/>
            <person name="de Vos W.M."/>
            <person name="Barrangou R."/>
            <person name="Klaenhammer T.R."/>
            <person name="Caufield P.W."/>
            <person name="Cui Y."/>
            <person name="Zhang H."/>
            <person name="O'Toole P.W."/>
        </authorList>
    </citation>
    <scope>NUCLEOTIDE SEQUENCE [LARGE SCALE GENOMIC DNA]</scope>
    <source>
        <strain evidence="4 5">DSM 16991</strain>
    </source>
</reference>
<feature type="binding site" evidence="3">
    <location>
        <position position="102"/>
    </location>
    <ligand>
        <name>ATP</name>
        <dbReference type="ChEBI" id="CHEBI:30616"/>
    </ligand>
</feature>
<comment type="caution">
    <text evidence="4">The sequence shown here is derived from an EMBL/GenBank/DDBJ whole genome shotgun (WGS) entry which is preliminary data.</text>
</comment>
<dbReference type="OrthoDB" id="9769796at2"/>
<protein>
    <recommendedName>
        <fullName evidence="3">tRNA(Met) cytidine acetate ligase</fullName>
        <ecNumber evidence="3">6.3.4.-</ecNumber>
    </recommendedName>
</protein>
<keyword evidence="3" id="KW-0547">Nucleotide-binding</keyword>
<dbReference type="GO" id="GO:0016879">
    <property type="term" value="F:ligase activity, forming carbon-nitrogen bonds"/>
    <property type="evidence" value="ECO:0007669"/>
    <property type="project" value="UniProtKB-UniRule"/>
</dbReference>
<evidence type="ECO:0000256" key="1">
    <source>
        <dbReference type="ARBA" id="ARBA00022598"/>
    </source>
</evidence>
<dbReference type="EMBL" id="AZFW01000146">
    <property type="protein sequence ID" value="KRM24089.1"/>
    <property type="molecule type" value="Genomic_DNA"/>
</dbReference>
<dbReference type="GO" id="GO:0000049">
    <property type="term" value="F:tRNA binding"/>
    <property type="evidence" value="ECO:0007669"/>
    <property type="project" value="UniProtKB-KW"/>
</dbReference>
<dbReference type="EC" id="6.3.4.-" evidence="3"/>
<evidence type="ECO:0000256" key="3">
    <source>
        <dbReference type="HAMAP-Rule" id="MF_01539"/>
    </source>
</evidence>